<dbReference type="SMART" id="SM00360">
    <property type="entry name" value="RRM"/>
    <property type="match status" value="2"/>
</dbReference>
<dbReference type="InterPro" id="IPR000504">
    <property type="entry name" value="RRM_dom"/>
</dbReference>
<sequence>MSKSESPKEPEQLRKLFIGGLSFETTDESLRSHFEQWGTLTDCVVMRDPNTKRSRDAAMNARPHKVDGRVVEPKRGVSREDSQRPGAHLTVKKIFVGGIKEDTEEHHLRDYFERYGKIEVIEIMTDRGSGKKRGFAFVTFDDHDSMDKIVIQKYYTVNGCNCEVRKALSKQEMASASSSQRGRSGSGNFGGGRGGGFSGNDNFGRGGNFSGRGGFGGSRSDGGYGGSGDGYNGLDFGSYNNQSSNFGPMKGGNFGGRISGPCGGGGQYFAKPRNQGGYGGSSSSSSYGSGRRF</sequence>
<dbReference type="Pfam" id="PF11627">
    <property type="entry name" value="HnRNPA1_LC"/>
    <property type="match status" value="1"/>
</dbReference>
<dbReference type="GO" id="GO:0000398">
    <property type="term" value="P:mRNA splicing, via spliceosome"/>
    <property type="evidence" value="ECO:0007669"/>
    <property type="project" value="TreeGrafter"/>
</dbReference>
<organism evidence="6 7">
    <name type="scientific">Aotus nancymaae</name>
    <name type="common">Ma's night monkey</name>
    <dbReference type="NCBI Taxonomy" id="37293"/>
    <lineage>
        <taxon>Eukaryota</taxon>
        <taxon>Metazoa</taxon>
        <taxon>Chordata</taxon>
        <taxon>Craniata</taxon>
        <taxon>Vertebrata</taxon>
        <taxon>Euteleostomi</taxon>
        <taxon>Mammalia</taxon>
        <taxon>Eutheria</taxon>
        <taxon>Euarchontoglires</taxon>
        <taxon>Primates</taxon>
        <taxon>Haplorrhini</taxon>
        <taxon>Platyrrhini</taxon>
        <taxon>Aotidae</taxon>
        <taxon>Aotus</taxon>
    </lineage>
</organism>
<feature type="region of interest" description="Disordered" evidence="4">
    <location>
        <begin position="173"/>
        <end position="203"/>
    </location>
</feature>
<evidence type="ECO:0000259" key="5">
    <source>
        <dbReference type="PROSITE" id="PS50102"/>
    </source>
</evidence>
<dbReference type="Gene3D" id="3.30.70.330">
    <property type="match status" value="2"/>
</dbReference>
<evidence type="ECO:0000256" key="3">
    <source>
        <dbReference type="PROSITE-ProRule" id="PRU00176"/>
    </source>
</evidence>
<dbReference type="PROSITE" id="PS50102">
    <property type="entry name" value="RRM"/>
    <property type="match status" value="2"/>
</dbReference>
<dbReference type="InterPro" id="IPR035979">
    <property type="entry name" value="RBD_domain_sf"/>
</dbReference>
<evidence type="ECO:0000256" key="2">
    <source>
        <dbReference type="ARBA" id="ARBA00022884"/>
    </source>
</evidence>
<dbReference type="GO" id="GO:0003730">
    <property type="term" value="F:mRNA 3'-UTR binding"/>
    <property type="evidence" value="ECO:0007669"/>
    <property type="project" value="TreeGrafter"/>
</dbReference>
<keyword evidence="1" id="KW-0677">Repeat</keyword>
<reference evidence="6" key="1">
    <citation type="submission" date="2025-08" db="UniProtKB">
        <authorList>
            <consortium name="Ensembl"/>
        </authorList>
    </citation>
    <scope>IDENTIFICATION</scope>
</reference>
<proteinExistence type="predicted"/>
<feature type="domain" description="RRM" evidence="5">
    <location>
        <begin position="92"/>
        <end position="171"/>
    </location>
</feature>
<dbReference type="Pfam" id="PF00076">
    <property type="entry name" value="RRM_1"/>
    <property type="match status" value="2"/>
</dbReference>
<dbReference type="SUPFAM" id="SSF54928">
    <property type="entry name" value="RNA-binding domain, RBD"/>
    <property type="match status" value="2"/>
</dbReference>
<dbReference type="Ensembl" id="ENSANAT00000032970.1">
    <property type="protein sequence ID" value="ENSANAP00000015133.1"/>
    <property type="gene ID" value="ENSANAG00000025460.1"/>
</dbReference>
<dbReference type="GO" id="GO:0071013">
    <property type="term" value="C:catalytic step 2 spliceosome"/>
    <property type="evidence" value="ECO:0007669"/>
    <property type="project" value="TreeGrafter"/>
</dbReference>
<evidence type="ECO:0000313" key="7">
    <source>
        <dbReference type="Proteomes" id="UP000233020"/>
    </source>
</evidence>
<dbReference type="PANTHER" id="PTHR48026">
    <property type="entry name" value="HOMOLOGOUS TO DROSOPHILA SQD (SQUID) PROTEIN"/>
    <property type="match status" value="1"/>
</dbReference>
<feature type="region of interest" description="Disordered" evidence="4">
    <location>
        <begin position="250"/>
        <end position="293"/>
    </location>
</feature>
<dbReference type="FunFam" id="3.30.70.330:FF:000048">
    <property type="entry name" value="Heterogeneous nuclear ribonucleoprotein a1 isoform"/>
    <property type="match status" value="1"/>
</dbReference>
<dbReference type="FunFam" id="3.30.70.330:FF:000429">
    <property type="entry name" value="Heterogeneous nuclear ribonucleoprotein A1-like 2"/>
    <property type="match status" value="1"/>
</dbReference>
<evidence type="ECO:0000313" key="6">
    <source>
        <dbReference type="Ensembl" id="ENSANAP00000015133.1"/>
    </source>
</evidence>
<evidence type="ECO:0000256" key="4">
    <source>
        <dbReference type="SAM" id="MobiDB-lite"/>
    </source>
</evidence>
<accession>A0A2K5D2E7</accession>
<evidence type="ECO:0000256" key="1">
    <source>
        <dbReference type="ARBA" id="ARBA00022737"/>
    </source>
</evidence>
<keyword evidence="7" id="KW-1185">Reference proteome</keyword>
<reference evidence="6" key="2">
    <citation type="submission" date="2025-09" db="UniProtKB">
        <authorList>
            <consortium name="Ensembl"/>
        </authorList>
    </citation>
    <scope>IDENTIFICATION</scope>
</reference>
<feature type="compositionally biased region" description="Gly residues" evidence="4">
    <location>
        <begin position="250"/>
        <end position="267"/>
    </location>
</feature>
<feature type="compositionally biased region" description="Low complexity" evidence="4">
    <location>
        <begin position="281"/>
        <end position="293"/>
    </location>
</feature>
<feature type="compositionally biased region" description="Gly residues" evidence="4">
    <location>
        <begin position="184"/>
        <end position="203"/>
    </location>
</feature>
<dbReference type="InterPro" id="IPR012677">
    <property type="entry name" value="Nucleotide-bd_a/b_plait_sf"/>
</dbReference>
<name>A0A2K5D2E7_AOTNA</name>
<dbReference type="PANTHER" id="PTHR48026:SF2">
    <property type="entry name" value="HETEROGENEOUS NUCLEAR RIBONUCLEOPROTEIN A1-RELATED"/>
    <property type="match status" value="1"/>
</dbReference>
<protein>
    <recommendedName>
        <fullName evidence="5">RRM domain-containing protein</fullName>
    </recommendedName>
</protein>
<dbReference type="Proteomes" id="UP000233020">
    <property type="component" value="Unplaced"/>
</dbReference>
<dbReference type="InterPro" id="IPR021662">
    <property type="entry name" value="HnRNPA1/A2_C"/>
</dbReference>
<feature type="domain" description="RRM" evidence="5">
    <location>
        <begin position="14"/>
        <end position="59"/>
    </location>
</feature>
<dbReference type="GeneTree" id="ENSGT00950000183123"/>
<keyword evidence="2 3" id="KW-0694">RNA-binding</keyword>
<dbReference type="AlphaFoldDB" id="A0A2K5D2E7"/>